<comment type="caution">
    <text evidence="10">The sequence shown here is derived from an EMBL/GenBank/DDBJ whole genome shotgun (WGS) entry which is preliminary data.</text>
</comment>
<gene>
    <name evidence="10" type="ORF">DWV00_13460</name>
</gene>
<dbReference type="Proteomes" id="UP000256838">
    <property type="component" value="Unassembled WGS sequence"/>
</dbReference>
<keyword evidence="3 7" id="KW-0479">Metal-binding</keyword>
<proteinExistence type="inferred from homology"/>
<protein>
    <recommendedName>
        <fullName evidence="7">High-potential iron-sulfur protein</fullName>
        <shortName evidence="7">HiPIP</shortName>
    </recommendedName>
</protein>
<dbReference type="RefSeq" id="WP_115534074.1">
    <property type="nucleotide sequence ID" value="NZ_QRGA01000007.1"/>
</dbReference>
<dbReference type="Gene3D" id="4.10.490.10">
    <property type="entry name" value="High potential iron-sulphur protein"/>
    <property type="match status" value="1"/>
</dbReference>
<dbReference type="SUPFAM" id="SSF57652">
    <property type="entry name" value="HIPIP (high potential iron protein)"/>
    <property type="match status" value="1"/>
</dbReference>
<evidence type="ECO:0000256" key="5">
    <source>
        <dbReference type="ARBA" id="ARBA00023004"/>
    </source>
</evidence>
<dbReference type="GO" id="GO:0046872">
    <property type="term" value="F:metal ion binding"/>
    <property type="evidence" value="ECO:0007669"/>
    <property type="project" value="UniProtKB-KW"/>
</dbReference>
<evidence type="ECO:0000256" key="6">
    <source>
        <dbReference type="ARBA" id="ARBA00023014"/>
    </source>
</evidence>
<feature type="domain" description="High potential iron-sulfur proteins family profile" evidence="9">
    <location>
        <begin position="27"/>
        <end position="104"/>
    </location>
</feature>
<dbReference type="OrthoDB" id="5298540at2"/>
<reference evidence="10 11" key="1">
    <citation type="submission" date="2018-08" db="EMBL/GenBank/DDBJ databases">
        <title>Paraburkholderia sp. DHOM06 isolated from forest soil.</title>
        <authorList>
            <person name="Gao Z.-H."/>
            <person name="Qiu L.-H."/>
        </authorList>
    </citation>
    <scope>NUCLEOTIDE SEQUENCE [LARGE SCALE GENOMIC DNA]</scope>
    <source>
        <strain evidence="10 11">DHOM06</strain>
    </source>
</reference>
<comment type="subunit">
    <text evidence="7">Homodimer.</text>
</comment>
<evidence type="ECO:0000256" key="4">
    <source>
        <dbReference type="ARBA" id="ARBA00022982"/>
    </source>
</evidence>
<keyword evidence="1 7" id="KW-0813">Transport</keyword>
<dbReference type="EMBL" id="QRGA01000007">
    <property type="protein sequence ID" value="RDU98316.1"/>
    <property type="molecule type" value="Genomic_DNA"/>
</dbReference>
<dbReference type="AlphaFoldDB" id="A0A3D8K081"/>
<dbReference type="InterPro" id="IPR036369">
    <property type="entry name" value="HIPIP_sf"/>
</dbReference>
<feature type="signal peptide" evidence="8">
    <location>
        <begin position="1"/>
        <end position="28"/>
    </location>
</feature>
<dbReference type="PROSITE" id="PS51373">
    <property type="entry name" value="HIPIP"/>
    <property type="match status" value="1"/>
</dbReference>
<comment type="similarity">
    <text evidence="7">Belongs to the high-potential iron-sulfur protein (HiPIP) family.</text>
</comment>
<keyword evidence="11" id="KW-1185">Reference proteome</keyword>
<evidence type="ECO:0000256" key="3">
    <source>
        <dbReference type="ARBA" id="ARBA00022723"/>
    </source>
</evidence>
<dbReference type="PROSITE" id="PS51318">
    <property type="entry name" value="TAT"/>
    <property type="match status" value="1"/>
</dbReference>
<keyword evidence="6 7" id="KW-0411">Iron-sulfur</keyword>
<accession>A0A3D8K081</accession>
<evidence type="ECO:0000256" key="1">
    <source>
        <dbReference type="ARBA" id="ARBA00022448"/>
    </source>
</evidence>
<organism evidence="10 11">
    <name type="scientific">Trinickia dinghuensis</name>
    <dbReference type="NCBI Taxonomy" id="2291023"/>
    <lineage>
        <taxon>Bacteria</taxon>
        <taxon>Pseudomonadati</taxon>
        <taxon>Pseudomonadota</taxon>
        <taxon>Betaproteobacteria</taxon>
        <taxon>Burkholderiales</taxon>
        <taxon>Burkholderiaceae</taxon>
        <taxon>Trinickia</taxon>
    </lineage>
</organism>
<dbReference type="InterPro" id="IPR000170">
    <property type="entry name" value="High_potential_FeS_prot"/>
</dbReference>
<evidence type="ECO:0000313" key="11">
    <source>
        <dbReference type="Proteomes" id="UP000256838"/>
    </source>
</evidence>
<evidence type="ECO:0000256" key="7">
    <source>
        <dbReference type="RuleBase" id="RU000620"/>
    </source>
</evidence>
<keyword evidence="2 7" id="KW-0004">4Fe-4S</keyword>
<keyword evidence="5 7" id="KW-0408">Iron</keyword>
<name>A0A3D8K081_9BURK</name>
<dbReference type="Pfam" id="PF01355">
    <property type="entry name" value="HIPIP"/>
    <property type="match status" value="1"/>
</dbReference>
<comment type="function">
    <text evidence="7">Specific class of high-redox-potential 4Fe-4S ferredoxins. Functions in anaerobic electron transport in most purple and in some other photosynthetic bacteria and in at least one genus (Paracoccus) of halophilic, denitrifying bacteria.</text>
</comment>
<keyword evidence="8" id="KW-0732">Signal</keyword>
<dbReference type="InterPro" id="IPR006311">
    <property type="entry name" value="TAT_signal"/>
</dbReference>
<evidence type="ECO:0000313" key="10">
    <source>
        <dbReference type="EMBL" id="RDU98316.1"/>
    </source>
</evidence>
<evidence type="ECO:0000259" key="9">
    <source>
        <dbReference type="PROSITE" id="PS51373"/>
    </source>
</evidence>
<dbReference type="GO" id="GO:0019646">
    <property type="term" value="P:aerobic electron transport chain"/>
    <property type="evidence" value="ECO:0007669"/>
    <property type="project" value="InterPro"/>
</dbReference>
<evidence type="ECO:0000256" key="2">
    <source>
        <dbReference type="ARBA" id="ARBA00022485"/>
    </source>
</evidence>
<keyword evidence="4 7" id="KW-0249">Electron transport</keyword>
<evidence type="ECO:0000256" key="8">
    <source>
        <dbReference type="SAM" id="SignalP"/>
    </source>
</evidence>
<dbReference type="GO" id="GO:0051539">
    <property type="term" value="F:4 iron, 4 sulfur cluster binding"/>
    <property type="evidence" value="ECO:0007669"/>
    <property type="project" value="UniProtKB-KW"/>
</dbReference>
<sequence>MKSSRRTFLITSIGAVSALALASREALADAPKVTESDPTAVALGYKMDATKVDKAKYPKYAAGQKCGNCQFFQGKAADPFGPCPMFGGKQVANGGWCSAYSKKA</sequence>
<dbReference type="GO" id="GO:0009055">
    <property type="term" value="F:electron transfer activity"/>
    <property type="evidence" value="ECO:0007669"/>
    <property type="project" value="InterPro"/>
</dbReference>
<feature type="chain" id="PRO_5017657020" description="High-potential iron-sulfur protein" evidence="8">
    <location>
        <begin position="29"/>
        <end position="104"/>
    </location>
</feature>